<dbReference type="EMBL" id="MCGR01000046">
    <property type="protein sequence ID" value="ORY73415.1"/>
    <property type="molecule type" value="Genomic_DNA"/>
</dbReference>
<feature type="compositionally biased region" description="Low complexity" evidence="1">
    <location>
        <begin position="320"/>
        <end position="339"/>
    </location>
</feature>
<reference evidence="2 3" key="1">
    <citation type="submission" date="2016-07" db="EMBL/GenBank/DDBJ databases">
        <title>Pervasive Adenine N6-methylation of Active Genes in Fungi.</title>
        <authorList>
            <consortium name="DOE Joint Genome Institute"/>
            <person name="Mondo S.J."/>
            <person name="Dannebaum R.O."/>
            <person name="Kuo R.C."/>
            <person name="Labutti K."/>
            <person name="Haridas S."/>
            <person name="Kuo A."/>
            <person name="Salamov A."/>
            <person name="Ahrendt S.R."/>
            <person name="Lipzen A."/>
            <person name="Sullivan W."/>
            <person name="Andreopoulos W.B."/>
            <person name="Clum A."/>
            <person name="Lindquist E."/>
            <person name="Daum C."/>
            <person name="Ramamoorthy G.K."/>
            <person name="Gryganskyi A."/>
            <person name="Culley D."/>
            <person name="Magnuson J.K."/>
            <person name="James T.Y."/>
            <person name="O'Malley M.A."/>
            <person name="Stajich J.E."/>
            <person name="Spatafora J.W."/>
            <person name="Visel A."/>
            <person name="Grigoriev I.V."/>
        </authorList>
    </citation>
    <scope>NUCLEOTIDE SEQUENCE [LARGE SCALE GENOMIC DNA]</scope>
    <source>
        <strain evidence="2 3">62-1032</strain>
    </source>
</reference>
<evidence type="ECO:0000313" key="2">
    <source>
        <dbReference type="EMBL" id="ORY73415.1"/>
    </source>
</evidence>
<evidence type="ECO:0000313" key="3">
    <source>
        <dbReference type="Proteomes" id="UP000193467"/>
    </source>
</evidence>
<dbReference type="Proteomes" id="UP000193467">
    <property type="component" value="Unassembled WGS sequence"/>
</dbReference>
<feature type="compositionally biased region" description="Low complexity" evidence="1">
    <location>
        <begin position="353"/>
        <end position="372"/>
    </location>
</feature>
<feature type="region of interest" description="Disordered" evidence="1">
    <location>
        <begin position="193"/>
        <end position="224"/>
    </location>
</feature>
<sequence length="409" mass="43122">MPTHLPSAFTAGIAVARTTPAVDGQPETTRLHPLPEMNVTTPAVGGNETSAYVLARPKQPFRLFFERDLHLKPLTELECYVALLYVDDKRPWTKVYGAGEGVHPAISSPWYLDGEFGDHPDKGLAGTVDKKVVLMIHKCRMKEGTVLGSGHLLAADVAGMDQTEATKFVWQYLTSPEHVSALGLTPPEAYGSAPTPTALASPHLLGSTRTSSPAQVKPSLEGASDPANAFLRRANSLLLALLTPSQKLQFLSNLASSPTLAPFLTSESRSELDSTIRTLAAQSLGEASGVQIPKPTKPLPRRANSTPSVTNTPSGVENEGPAARLSGAALAGARRPSPLSVEVAGDGGALHLRPPSIRSPSRPASTRPGSPRKSPLSGSFVQVQGGEEEEAMEAESEQMSEQVSGGKEA</sequence>
<protein>
    <submittedName>
        <fullName evidence="2">Uncharacterized protein</fullName>
    </submittedName>
</protein>
<organism evidence="2 3">
    <name type="scientific">Leucosporidium creatinivorum</name>
    <dbReference type="NCBI Taxonomy" id="106004"/>
    <lineage>
        <taxon>Eukaryota</taxon>
        <taxon>Fungi</taxon>
        <taxon>Dikarya</taxon>
        <taxon>Basidiomycota</taxon>
        <taxon>Pucciniomycotina</taxon>
        <taxon>Microbotryomycetes</taxon>
        <taxon>Leucosporidiales</taxon>
        <taxon>Leucosporidium</taxon>
    </lineage>
</organism>
<feature type="region of interest" description="Disordered" evidence="1">
    <location>
        <begin position="286"/>
        <end position="409"/>
    </location>
</feature>
<proteinExistence type="predicted"/>
<accession>A0A1Y2ERF2</accession>
<name>A0A1Y2ERF2_9BASI</name>
<dbReference type="InParanoid" id="A0A1Y2ERF2"/>
<feature type="compositionally biased region" description="Acidic residues" evidence="1">
    <location>
        <begin position="386"/>
        <end position="398"/>
    </location>
</feature>
<keyword evidence="3" id="KW-1185">Reference proteome</keyword>
<evidence type="ECO:0000256" key="1">
    <source>
        <dbReference type="SAM" id="MobiDB-lite"/>
    </source>
</evidence>
<comment type="caution">
    <text evidence="2">The sequence shown here is derived from an EMBL/GenBank/DDBJ whole genome shotgun (WGS) entry which is preliminary data.</text>
</comment>
<dbReference type="AlphaFoldDB" id="A0A1Y2ERF2"/>
<feature type="compositionally biased region" description="Polar residues" evidence="1">
    <location>
        <begin position="303"/>
        <end position="315"/>
    </location>
</feature>
<gene>
    <name evidence="2" type="ORF">BCR35DRAFT_307143</name>
</gene>